<dbReference type="Proteomes" id="UP000324222">
    <property type="component" value="Unassembled WGS sequence"/>
</dbReference>
<keyword evidence="3" id="KW-1185">Reference proteome</keyword>
<protein>
    <submittedName>
        <fullName evidence="2">Uncharacterized protein</fullName>
    </submittedName>
</protein>
<dbReference type="EMBL" id="VSRR010003198">
    <property type="protein sequence ID" value="MPC35095.1"/>
    <property type="molecule type" value="Genomic_DNA"/>
</dbReference>
<dbReference type="AlphaFoldDB" id="A0A5B7ENT6"/>
<organism evidence="2 3">
    <name type="scientific">Portunus trituberculatus</name>
    <name type="common">Swimming crab</name>
    <name type="synonym">Neptunus trituberculatus</name>
    <dbReference type="NCBI Taxonomy" id="210409"/>
    <lineage>
        <taxon>Eukaryota</taxon>
        <taxon>Metazoa</taxon>
        <taxon>Ecdysozoa</taxon>
        <taxon>Arthropoda</taxon>
        <taxon>Crustacea</taxon>
        <taxon>Multicrustacea</taxon>
        <taxon>Malacostraca</taxon>
        <taxon>Eumalacostraca</taxon>
        <taxon>Eucarida</taxon>
        <taxon>Decapoda</taxon>
        <taxon>Pleocyemata</taxon>
        <taxon>Brachyura</taxon>
        <taxon>Eubrachyura</taxon>
        <taxon>Portunoidea</taxon>
        <taxon>Portunidae</taxon>
        <taxon>Portuninae</taxon>
        <taxon>Portunus</taxon>
    </lineage>
</organism>
<reference evidence="2 3" key="1">
    <citation type="submission" date="2019-05" db="EMBL/GenBank/DDBJ databases">
        <title>Another draft genome of Portunus trituberculatus and its Hox gene families provides insights of decapod evolution.</title>
        <authorList>
            <person name="Jeong J.-H."/>
            <person name="Song I."/>
            <person name="Kim S."/>
            <person name="Choi T."/>
            <person name="Kim D."/>
            <person name="Ryu S."/>
            <person name="Kim W."/>
        </authorList>
    </citation>
    <scope>NUCLEOTIDE SEQUENCE [LARGE SCALE GENOMIC DNA]</scope>
    <source>
        <tissue evidence="2">Muscle</tissue>
    </source>
</reference>
<proteinExistence type="predicted"/>
<evidence type="ECO:0000313" key="2">
    <source>
        <dbReference type="EMBL" id="MPC35095.1"/>
    </source>
</evidence>
<comment type="caution">
    <text evidence="2">The sequence shown here is derived from an EMBL/GenBank/DDBJ whole genome shotgun (WGS) entry which is preliminary data.</text>
</comment>
<sequence length="104" mass="11791">MEKREKEQEHLPLPHRSQSGGETRGLPLPPASSSSQRTTENIALAKDKKAIRCHLMHLELWRDKKRGTCASGDSRQRLHDKWPPGGECHQARGCVVTEYLAARR</sequence>
<gene>
    <name evidence="2" type="ORF">E2C01_028510</name>
</gene>
<evidence type="ECO:0000313" key="3">
    <source>
        <dbReference type="Proteomes" id="UP000324222"/>
    </source>
</evidence>
<feature type="compositionally biased region" description="Basic and acidic residues" evidence="1">
    <location>
        <begin position="1"/>
        <end position="12"/>
    </location>
</feature>
<evidence type="ECO:0000256" key="1">
    <source>
        <dbReference type="SAM" id="MobiDB-lite"/>
    </source>
</evidence>
<feature type="region of interest" description="Disordered" evidence="1">
    <location>
        <begin position="1"/>
        <end position="39"/>
    </location>
</feature>
<name>A0A5B7ENT6_PORTR</name>
<accession>A0A5B7ENT6</accession>